<dbReference type="GO" id="GO:0005794">
    <property type="term" value="C:Golgi apparatus"/>
    <property type="evidence" value="ECO:0007669"/>
    <property type="project" value="TreeGrafter"/>
</dbReference>
<accession>A0A0P1AUN2</accession>
<dbReference type="SMART" id="SM00612">
    <property type="entry name" value="Kelch"/>
    <property type="match status" value="1"/>
</dbReference>
<keyword evidence="5" id="KW-1185">Reference proteome</keyword>
<dbReference type="Pfam" id="PF00651">
    <property type="entry name" value="BTB"/>
    <property type="match status" value="1"/>
</dbReference>
<dbReference type="AlphaFoldDB" id="A0A0P1AUN2"/>
<dbReference type="Gene3D" id="1.25.40.420">
    <property type="match status" value="1"/>
</dbReference>
<dbReference type="CDD" id="cd14733">
    <property type="entry name" value="BACK"/>
    <property type="match status" value="1"/>
</dbReference>
<dbReference type="SUPFAM" id="SSF54695">
    <property type="entry name" value="POZ domain"/>
    <property type="match status" value="1"/>
</dbReference>
<dbReference type="InterPro" id="IPR051568">
    <property type="entry name" value="LZTR1/Attractin"/>
</dbReference>
<dbReference type="GeneID" id="36397395"/>
<dbReference type="PANTHER" id="PTHR46376:SF1">
    <property type="entry name" value="LEUCINE-ZIPPER-LIKE TRANSCRIPTIONAL REGULATOR 1"/>
    <property type="match status" value="1"/>
</dbReference>
<dbReference type="Gene3D" id="3.30.710.10">
    <property type="entry name" value="Potassium Channel Kv1.1, Chain A"/>
    <property type="match status" value="1"/>
</dbReference>
<dbReference type="Proteomes" id="UP000054928">
    <property type="component" value="Unassembled WGS sequence"/>
</dbReference>
<evidence type="ECO:0000313" key="5">
    <source>
        <dbReference type="Proteomes" id="UP000054928"/>
    </source>
</evidence>
<dbReference type="InterPro" id="IPR000210">
    <property type="entry name" value="BTB/POZ_dom"/>
</dbReference>
<evidence type="ECO:0000313" key="4">
    <source>
        <dbReference type="EMBL" id="CEG46013.1"/>
    </source>
</evidence>
<dbReference type="RefSeq" id="XP_024582382.1">
    <property type="nucleotide sequence ID" value="XM_024716822.1"/>
</dbReference>
<dbReference type="InterPro" id="IPR006652">
    <property type="entry name" value="Kelch_1"/>
</dbReference>
<dbReference type="InterPro" id="IPR011333">
    <property type="entry name" value="SKP1/BTB/POZ_sf"/>
</dbReference>
<dbReference type="OMA" id="EITDCAY"/>
<feature type="domain" description="BTB" evidence="3">
    <location>
        <begin position="365"/>
        <end position="431"/>
    </location>
</feature>
<dbReference type="STRING" id="4781.A0A0P1AUN2"/>
<evidence type="ECO:0000256" key="1">
    <source>
        <dbReference type="ARBA" id="ARBA00022441"/>
    </source>
</evidence>
<dbReference type="Pfam" id="PF24681">
    <property type="entry name" value="Kelch_KLHDC2_KLHL20_DRC7"/>
    <property type="match status" value="2"/>
</dbReference>
<dbReference type="InterPro" id="IPR015915">
    <property type="entry name" value="Kelch-typ_b-propeller"/>
</dbReference>
<dbReference type="EMBL" id="CCYD01001884">
    <property type="protein sequence ID" value="CEG46013.1"/>
    <property type="molecule type" value="Genomic_DNA"/>
</dbReference>
<keyword evidence="2" id="KW-0677">Repeat</keyword>
<dbReference type="Pfam" id="PF07707">
    <property type="entry name" value="BACK"/>
    <property type="match status" value="1"/>
</dbReference>
<dbReference type="Gene3D" id="2.120.10.80">
    <property type="entry name" value="Kelch-type beta propeller"/>
    <property type="match status" value="2"/>
</dbReference>
<protein>
    <submittedName>
        <fullName evidence="4">Kelch repeat-containing proteins</fullName>
    </submittedName>
</protein>
<evidence type="ECO:0000259" key="3">
    <source>
        <dbReference type="PROSITE" id="PS50097"/>
    </source>
</evidence>
<evidence type="ECO:0000256" key="2">
    <source>
        <dbReference type="ARBA" id="ARBA00022737"/>
    </source>
</evidence>
<dbReference type="PANTHER" id="PTHR46376">
    <property type="entry name" value="LEUCINE-ZIPPER-LIKE TRANSCRIPTIONAL REGULATOR 1"/>
    <property type="match status" value="1"/>
</dbReference>
<dbReference type="OrthoDB" id="10251809at2759"/>
<keyword evidence="1" id="KW-0880">Kelch repeat</keyword>
<reference evidence="5" key="1">
    <citation type="submission" date="2014-09" db="EMBL/GenBank/DDBJ databases">
        <authorList>
            <person name="Sharma Rahul"/>
            <person name="Thines Marco"/>
        </authorList>
    </citation>
    <scope>NUCLEOTIDE SEQUENCE [LARGE SCALE GENOMIC DNA]</scope>
</reference>
<dbReference type="SMART" id="SM00225">
    <property type="entry name" value="BTB"/>
    <property type="match status" value="1"/>
</dbReference>
<sequence length="520" mass="58340">MTSVEQPVWVNVPCVNRGVTPLIGSGHACARHNDSLYIFGERNLPTVPIRSSSANRPSNNFYEYNLVKKEWTSLSGSGVAPSQRKSHSVVIYKDSLFVFGGFDGDRRLNDFYSYNFLTQTWTDVFVNAGQSPTPRFGHAAVVYDNEMYIFGGNDNHYDRESLSSRSSSEYGRPDSGRHVNDMHSFSLETNSWSLIRATGEVPYPRDGASIVVYNHNGLLFGGYDRDLGCLNDVHLFNFETRVWSRLETKGTPPTVCNHPLVTLYKNSLIVFGGKMEPNLYQLDLETNTWEAIAYAGPSPQNSSPLGCIYGSNLIIVSEEEDMVCIQQLSLPEKCIDVKPEEELEPNEDSTVVTHLRSLINNPLMSDVTFLVEGEPIFSHKSLCVRCEYFKAMFTGEMKESTARVVEIADVSRATFLSILEYVYTDRVAVADDGVLELLIAADRYGIEKLRRLCAQRLSKTVTVDNVSSILQAADQHNSPSLRDKCFAFTLQNFDIVSKTPSFVQMARTDIELALQILQNR</sequence>
<dbReference type="PROSITE" id="PS50097">
    <property type="entry name" value="BTB"/>
    <property type="match status" value="1"/>
</dbReference>
<proteinExistence type="predicted"/>
<name>A0A0P1AUN2_PLAHL</name>
<dbReference type="InterPro" id="IPR011705">
    <property type="entry name" value="BACK"/>
</dbReference>
<dbReference type="SUPFAM" id="SSF117281">
    <property type="entry name" value="Kelch motif"/>
    <property type="match status" value="2"/>
</dbReference>
<organism evidence="4 5">
    <name type="scientific">Plasmopara halstedii</name>
    <name type="common">Downy mildew of sunflower</name>
    <dbReference type="NCBI Taxonomy" id="4781"/>
    <lineage>
        <taxon>Eukaryota</taxon>
        <taxon>Sar</taxon>
        <taxon>Stramenopiles</taxon>
        <taxon>Oomycota</taxon>
        <taxon>Peronosporomycetes</taxon>
        <taxon>Peronosporales</taxon>
        <taxon>Peronosporaceae</taxon>
        <taxon>Plasmopara</taxon>
    </lineage>
</organism>